<gene>
    <name evidence="2" type="primary">ebna-LP</name>
</gene>
<accession>Q91QS0</accession>
<protein>
    <submittedName>
        <fullName evidence="2">EBNA-LP protein</fullName>
    </submittedName>
</protein>
<reference evidence="2" key="1">
    <citation type="journal article" date="2001" name="J. Gen. Virol.">
        <title>Genetic analysis of the Epstein-Barr virus-coded leader protein EBNA-LP as a co-activator of EBNA2 function.</title>
        <authorList>
            <person name="McCann E.M."/>
            <person name="Kelly G.L."/>
            <person name="Rickinson A.B."/>
            <person name="Bell A.I."/>
        </authorList>
    </citation>
    <scope>NUCLEOTIDE SEQUENCE</scope>
</reference>
<feature type="domain" description="Herpesvirus leader protein" evidence="1">
    <location>
        <begin position="1"/>
        <end position="45"/>
    </location>
</feature>
<organism evidence="2">
    <name type="scientific">Panine gammaherpesvirus 1</name>
    <dbReference type="NCBI Taxonomy" id="159602"/>
    <lineage>
        <taxon>Viruses</taxon>
        <taxon>Duplodnaviria</taxon>
        <taxon>Heunggongvirae</taxon>
        <taxon>Peploviricota</taxon>
        <taxon>Herviviricetes</taxon>
        <taxon>Herpesvirales</taxon>
        <taxon>Orthoherpesviridae</taxon>
        <taxon>Gammaherpesvirinae</taxon>
        <taxon>Lymphocryptovirus</taxon>
        <taxon>Lymphocryptovirus paninegamma1</taxon>
    </lineage>
</organism>
<dbReference type="EMBL" id="AJ311197">
    <property type="protein sequence ID" value="CAC40635.1"/>
    <property type="molecule type" value="Genomic_DNA"/>
</dbReference>
<sequence length="46" mass="5381">PPRPGIQPPAKSLREWLVRMSSRYNPPPPPPITVRRTVYIEEEEEN</sequence>
<feature type="non-terminal residue" evidence="2">
    <location>
        <position position="1"/>
    </location>
</feature>
<dbReference type="InterPro" id="IPR005030">
    <property type="entry name" value="Herpes_LP"/>
</dbReference>
<dbReference type="Pfam" id="PF03363">
    <property type="entry name" value="Herpes_LP"/>
    <property type="match status" value="1"/>
</dbReference>
<proteinExistence type="predicted"/>
<evidence type="ECO:0000313" key="2">
    <source>
        <dbReference type="EMBL" id="CAC40635.1"/>
    </source>
</evidence>
<evidence type="ECO:0000259" key="1">
    <source>
        <dbReference type="Pfam" id="PF03363"/>
    </source>
</evidence>
<name>Q91QS0_9GAMA</name>